<keyword evidence="3" id="KW-1185">Reference proteome</keyword>
<dbReference type="NCBIfam" id="TIGR01640">
    <property type="entry name" value="F_box_assoc_1"/>
    <property type="match status" value="1"/>
</dbReference>
<accession>A0A4Y7IHL5</accession>
<evidence type="ECO:0000259" key="1">
    <source>
        <dbReference type="Pfam" id="PF08268"/>
    </source>
</evidence>
<dbReference type="InterPro" id="IPR017451">
    <property type="entry name" value="F-box-assoc_interact_dom"/>
</dbReference>
<protein>
    <recommendedName>
        <fullName evidence="1">F-box associated beta-propeller type 3 domain-containing protein</fullName>
    </recommendedName>
</protein>
<dbReference type="AlphaFoldDB" id="A0A4Y7IHL5"/>
<dbReference type="Proteomes" id="UP000316621">
    <property type="component" value="Chromosome 1"/>
</dbReference>
<dbReference type="Gramene" id="RZC48384">
    <property type="protein sequence ID" value="RZC48384"/>
    <property type="gene ID" value="C5167_041339"/>
</dbReference>
<organism evidence="2 3">
    <name type="scientific">Papaver somniferum</name>
    <name type="common">Opium poppy</name>
    <dbReference type="NCBI Taxonomy" id="3469"/>
    <lineage>
        <taxon>Eukaryota</taxon>
        <taxon>Viridiplantae</taxon>
        <taxon>Streptophyta</taxon>
        <taxon>Embryophyta</taxon>
        <taxon>Tracheophyta</taxon>
        <taxon>Spermatophyta</taxon>
        <taxon>Magnoliopsida</taxon>
        <taxon>Ranunculales</taxon>
        <taxon>Papaveraceae</taxon>
        <taxon>Papaveroideae</taxon>
        <taxon>Papaver</taxon>
    </lineage>
</organism>
<dbReference type="InterPro" id="IPR013187">
    <property type="entry name" value="F-box-assoc_dom_typ3"/>
</dbReference>
<gene>
    <name evidence="2" type="ORF">C5167_041339</name>
</gene>
<proteinExistence type="predicted"/>
<dbReference type="EMBL" id="CM010715">
    <property type="protein sequence ID" value="RZC48384.1"/>
    <property type="molecule type" value="Genomic_DNA"/>
</dbReference>
<reference evidence="2 3" key="1">
    <citation type="journal article" date="2018" name="Science">
        <title>The opium poppy genome and morphinan production.</title>
        <authorList>
            <person name="Guo L."/>
            <person name="Winzer T."/>
            <person name="Yang X."/>
            <person name="Li Y."/>
            <person name="Ning Z."/>
            <person name="He Z."/>
            <person name="Teodor R."/>
            <person name="Lu Y."/>
            <person name="Bowser T.A."/>
            <person name="Graham I.A."/>
            <person name="Ye K."/>
        </authorList>
    </citation>
    <scope>NUCLEOTIDE SEQUENCE [LARGE SCALE GENOMIC DNA]</scope>
    <source>
        <strain evidence="3">cv. HN1</strain>
        <tissue evidence="2">Leaves</tissue>
    </source>
</reference>
<dbReference type="Pfam" id="PF08268">
    <property type="entry name" value="FBA_3"/>
    <property type="match status" value="1"/>
</dbReference>
<dbReference type="PANTHER" id="PTHR31111:SF136">
    <property type="entry name" value="F-BOX ASSOCIATED DOMAIN-CONTAINING PROTEIN"/>
    <property type="match status" value="1"/>
</dbReference>
<evidence type="ECO:0000313" key="3">
    <source>
        <dbReference type="Proteomes" id="UP000316621"/>
    </source>
</evidence>
<name>A0A4Y7IHL5_PAPSO</name>
<sequence length="519" mass="59939">MHPRETWPVLIEKQGVSHQLRFPNNVPTGSLDNYQNLLMEVLASCDVSPHFYYGKSRNKITEVLINTNTNRHGANNSLETHLPNEIVIDILSRLPVKALMQKGRPHASLISGFEQSKTLQQTISCAEIVKGSTGGEEEQVEAFVCKVRITEDKWFPYSEILEPVNGLVCFVDQKTHAIKVYNASTREATPWVISTLLAEENHKLMVMPDKSMMKITSQSTPIYRFGFDPEKKEHKVFCFWRLIAKRDERRHNSLDRPDYESWEAFTVGHDTKWRKINAVPNENNQIKIKDVLPPAYITWRQVYADGTIYWSNKEYYWDRWGTTNRDDPDVIVAFDVGTEKYRLIPIPSFILDEPRDEEYRLPIDMLVLGGHVALLYRVEPYVVKLWMLDDGAGKKLENCRGNKSNWSTETITVPFYCDKRVGGFGVAGSNDKIVFECRGCKKSVSFTSLYSYDRKKKTCKKIEMDGVSSFTRYSQSLNSVAFGHNFWRLLDAFVFDRVVWHCLDAVIHPCQENYTQVSK</sequence>
<dbReference type="PANTHER" id="PTHR31111">
    <property type="entry name" value="BNAA05G37150D PROTEIN-RELATED"/>
    <property type="match status" value="1"/>
</dbReference>
<evidence type="ECO:0000313" key="2">
    <source>
        <dbReference type="EMBL" id="RZC48384.1"/>
    </source>
</evidence>
<feature type="domain" description="F-box associated beta-propeller type 3" evidence="1">
    <location>
        <begin position="146"/>
        <end position="471"/>
    </location>
</feature>
<feature type="non-terminal residue" evidence="2">
    <location>
        <position position="519"/>
    </location>
</feature>